<evidence type="ECO:0000256" key="1">
    <source>
        <dbReference type="ARBA" id="ARBA00004123"/>
    </source>
</evidence>
<name>A0ABN7WRF3_GIGMA</name>
<proteinExistence type="predicted"/>
<keyword evidence="3" id="KW-0863">Zinc-finger</keyword>
<dbReference type="InterPro" id="IPR008906">
    <property type="entry name" value="HATC_C_dom"/>
</dbReference>
<organism evidence="9 10">
    <name type="scientific">Gigaspora margarita</name>
    <dbReference type="NCBI Taxonomy" id="4874"/>
    <lineage>
        <taxon>Eukaryota</taxon>
        <taxon>Fungi</taxon>
        <taxon>Fungi incertae sedis</taxon>
        <taxon>Mucoromycota</taxon>
        <taxon>Glomeromycotina</taxon>
        <taxon>Glomeromycetes</taxon>
        <taxon>Diversisporales</taxon>
        <taxon>Gigasporaceae</taxon>
        <taxon>Gigaspora</taxon>
    </lineage>
</organism>
<sequence>QIFKLIKDSKMTKRKQKQNNDSNNTDTETESRNSNSSKLGRPSTGVWNFFKRGQPKGDGHWEGTCDYCGTFYPHAKPQNLRAHLANNCKKVPEEWRRHFNYIIANNLEDIPTDEPLSNATSSLFKQKKIAKQPALTNWYDSATIDASRQLLIDEAITLAFIMCGIPFRVINNPFFVSALNLLNPGYSVPSREVLSGRLLDTEVAKVIHKVDKILEHASNLAIGLDGWTAPNGLSIWNFVIMTPSRQEYLYELANYSDQSHTGEFLANQIELIINRIGKDKISAIISDNGSNVASARRIICSKYRNILNIRCIAHCFNLISKDIIRHTFAEKIIQRANKLVGFFKKSHKAAAILNQKILQYQVSGGGLKTYVETRWTTVHECVSSIVRLKNCLEEIRENHSEFISPTILAILRSRGFFIDMQYLSDVLLPIREAILAVEANCAGLKFGTFPLIANYAGRVWQQMGKQSKSCETLITQLRIYKEQKKFINGIPNPYTAPYTIGNDTPLMWWNTCEVKPNHLQRLAIKLFSITPSSAICERMFSALGWIYGKHRTRLNVDRLEGLAKVYRFNLSNPIEQLRHTQITEVTPEIMTNIAETVFK</sequence>
<protein>
    <submittedName>
        <fullName evidence="9">39354_t:CDS:1</fullName>
    </submittedName>
</protein>
<keyword evidence="2" id="KW-0479">Metal-binding</keyword>
<accession>A0ABN7WRF3</accession>
<reference evidence="9 10" key="1">
    <citation type="submission" date="2021-06" db="EMBL/GenBank/DDBJ databases">
        <authorList>
            <person name="Kallberg Y."/>
            <person name="Tangrot J."/>
            <person name="Rosling A."/>
        </authorList>
    </citation>
    <scope>NUCLEOTIDE SEQUENCE [LARGE SCALE GENOMIC DNA]</scope>
    <source>
        <strain evidence="9 10">120-4 pot B 10/14</strain>
    </source>
</reference>
<keyword evidence="5" id="KW-0539">Nucleus</keyword>
<feature type="domain" description="DUF659" evidence="7">
    <location>
        <begin position="189"/>
        <end position="338"/>
    </location>
</feature>
<dbReference type="Pfam" id="PF05699">
    <property type="entry name" value="Dimer_Tnp_hAT"/>
    <property type="match status" value="1"/>
</dbReference>
<keyword evidence="10" id="KW-1185">Reference proteome</keyword>
<dbReference type="PANTHER" id="PTHR46481">
    <property type="entry name" value="ZINC FINGER BED DOMAIN-CONTAINING PROTEIN 4"/>
    <property type="match status" value="1"/>
</dbReference>
<evidence type="ECO:0000256" key="3">
    <source>
        <dbReference type="ARBA" id="ARBA00022771"/>
    </source>
</evidence>
<evidence type="ECO:0000256" key="2">
    <source>
        <dbReference type="ARBA" id="ARBA00022723"/>
    </source>
</evidence>
<comment type="caution">
    <text evidence="9">The sequence shown here is derived from an EMBL/GenBank/DDBJ whole genome shotgun (WGS) entry which is preliminary data.</text>
</comment>
<feature type="compositionally biased region" description="Basic and acidic residues" evidence="6">
    <location>
        <begin position="1"/>
        <end position="11"/>
    </location>
</feature>
<evidence type="ECO:0000313" key="10">
    <source>
        <dbReference type="Proteomes" id="UP000789901"/>
    </source>
</evidence>
<dbReference type="SUPFAM" id="SSF53098">
    <property type="entry name" value="Ribonuclease H-like"/>
    <property type="match status" value="1"/>
</dbReference>
<dbReference type="PANTHER" id="PTHR46481:SF10">
    <property type="entry name" value="ZINC FINGER BED DOMAIN-CONTAINING PROTEIN 39"/>
    <property type="match status" value="1"/>
</dbReference>
<dbReference type="InterPro" id="IPR052035">
    <property type="entry name" value="ZnF_BED_domain_contain"/>
</dbReference>
<dbReference type="EMBL" id="CAJVQB010059328">
    <property type="protein sequence ID" value="CAG8838938.1"/>
    <property type="molecule type" value="Genomic_DNA"/>
</dbReference>
<evidence type="ECO:0000259" key="7">
    <source>
        <dbReference type="Pfam" id="PF04937"/>
    </source>
</evidence>
<feature type="non-terminal residue" evidence="9">
    <location>
        <position position="599"/>
    </location>
</feature>
<feature type="non-terminal residue" evidence="9">
    <location>
        <position position="1"/>
    </location>
</feature>
<evidence type="ECO:0000256" key="6">
    <source>
        <dbReference type="SAM" id="MobiDB-lite"/>
    </source>
</evidence>
<dbReference type="InterPro" id="IPR012337">
    <property type="entry name" value="RNaseH-like_sf"/>
</dbReference>
<keyword evidence="4" id="KW-0862">Zinc</keyword>
<evidence type="ECO:0000256" key="4">
    <source>
        <dbReference type="ARBA" id="ARBA00022833"/>
    </source>
</evidence>
<evidence type="ECO:0000256" key="5">
    <source>
        <dbReference type="ARBA" id="ARBA00023242"/>
    </source>
</evidence>
<comment type="subcellular location">
    <subcellularLocation>
        <location evidence="1">Nucleus</location>
    </subcellularLocation>
</comment>
<dbReference type="Proteomes" id="UP000789901">
    <property type="component" value="Unassembled WGS sequence"/>
</dbReference>
<feature type="region of interest" description="Disordered" evidence="6">
    <location>
        <begin position="1"/>
        <end position="48"/>
    </location>
</feature>
<feature type="domain" description="HAT C-terminal dimerisation" evidence="8">
    <location>
        <begin position="505"/>
        <end position="560"/>
    </location>
</feature>
<dbReference type="Pfam" id="PF04937">
    <property type="entry name" value="DUF659"/>
    <property type="match status" value="1"/>
</dbReference>
<gene>
    <name evidence="9" type="ORF">GMARGA_LOCUS34222</name>
</gene>
<evidence type="ECO:0000313" key="9">
    <source>
        <dbReference type="EMBL" id="CAG8838938.1"/>
    </source>
</evidence>
<evidence type="ECO:0000259" key="8">
    <source>
        <dbReference type="Pfam" id="PF05699"/>
    </source>
</evidence>
<dbReference type="InterPro" id="IPR007021">
    <property type="entry name" value="DUF659"/>
</dbReference>